<organism evidence="2 3">
    <name type="scientific">Mya arenaria</name>
    <name type="common">Soft-shell clam</name>
    <dbReference type="NCBI Taxonomy" id="6604"/>
    <lineage>
        <taxon>Eukaryota</taxon>
        <taxon>Metazoa</taxon>
        <taxon>Spiralia</taxon>
        <taxon>Lophotrochozoa</taxon>
        <taxon>Mollusca</taxon>
        <taxon>Bivalvia</taxon>
        <taxon>Autobranchia</taxon>
        <taxon>Heteroconchia</taxon>
        <taxon>Euheterodonta</taxon>
        <taxon>Imparidentia</taxon>
        <taxon>Neoheterodontei</taxon>
        <taxon>Myida</taxon>
        <taxon>Myoidea</taxon>
        <taxon>Myidae</taxon>
        <taxon>Mya</taxon>
    </lineage>
</organism>
<evidence type="ECO:0000313" key="3">
    <source>
        <dbReference type="Proteomes" id="UP001164746"/>
    </source>
</evidence>
<gene>
    <name evidence="2" type="ORF">MAR_016132</name>
</gene>
<proteinExistence type="predicted"/>
<reference evidence="2" key="1">
    <citation type="submission" date="2022-11" db="EMBL/GenBank/DDBJ databases">
        <title>Centuries of genome instability and evolution in soft-shell clam transmissible cancer (bioRxiv).</title>
        <authorList>
            <person name="Hart S.F.M."/>
            <person name="Yonemitsu M.A."/>
            <person name="Giersch R.M."/>
            <person name="Beal B.F."/>
            <person name="Arriagada G."/>
            <person name="Davis B.W."/>
            <person name="Ostrander E.A."/>
            <person name="Goff S.P."/>
            <person name="Metzger M.J."/>
        </authorList>
    </citation>
    <scope>NUCLEOTIDE SEQUENCE</scope>
    <source>
        <strain evidence="2">MELC-2E11</strain>
        <tissue evidence="2">Siphon/mantle</tissue>
    </source>
</reference>
<dbReference type="Proteomes" id="UP001164746">
    <property type="component" value="Chromosome 12"/>
</dbReference>
<name>A0ABY7FIY8_MYAAR</name>
<keyword evidence="3" id="KW-1185">Reference proteome</keyword>
<accession>A0ABY7FIY8</accession>
<protein>
    <submittedName>
        <fullName evidence="2">Uncharacterized protein</fullName>
    </submittedName>
</protein>
<evidence type="ECO:0000313" key="2">
    <source>
        <dbReference type="EMBL" id="WAR22158.1"/>
    </source>
</evidence>
<evidence type="ECO:0000256" key="1">
    <source>
        <dbReference type="SAM" id="MobiDB-lite"/>
    </source>
</evidence>
<sequence>MSKKKTTKNDIDTHIGDILKYKTFLLQQAKQSLVNKMKDKLSEVERNGKPDDPVQQCLKEEERERSDDLHEENIFAEAELSSRKTGFDLGMVSSEFLDDKWMC</sequence>
<dbReference type="EMBL" id="CP111023">
    <property type="protein sequence ID" value="WAR22158.1"/>
    <property type="molecule type" value="Genomic_DNA"/>
</dbReference>
<feature type="region of interest" description="Disordered" evidence="1">
    <location>
        <begin position="41"/>
        <end position="71"/>
    </location>
</feature>